<feature type="signal peptide" evidence="2">
    <location>
        <begin position="1"/>
        <end position="28"/>
    </location>
</feature>
<evidence type="ECO:0000256" key="1">
    <source>
        <dbReference type="SAM" id="Phobius"/>
    </source>
</evidence>
<accession>A0A1F5E4S1</accession>
<evidence type="ECO:0008006" key="5">
    <source>
        <dbReference type="Google" id="ProtNLM"/>
    </source>
</evidence>
<feature type="transmembrane region" description="Helical" evidence="1">
    <location>
        <begin position="193"/>
        <end position="214"/>
    </location>
</feature>
<proteinExistence type="predicted"/>
<sequence>MSKIFKALGLAITLFLLSGILWAKGALAAPVQPNTSNSLLTGPWQMPTTYQVQQNALSTESFSGEGYNSAFLGWTAANLSGYLVGILPGVATQTNAGGTKNGGAVGAFGGLIAQMTAEPPAHMATYVADLMDTAGFTTPAYAQGTGFKALSPVLPVWKAFRNIAYAGFVIIFVVIGFMIMFRSKINPQTVISVEAALPQIVITLLLITFSYAIAAFMIDLIYLLIYLVMYTFKAFGLLDDLTKSNDLIFNTNLIKGAFNFLASPGQVAGTASSAVKEIVGNIFANAPEDITKALGFTASVIAYLIFAVAILIAVFKLFFQLLLAYIGIIFNVIFAPILLLFNALPGSNSFSSWLKNIFANAVVFPVTAILLLISAILTGNTNLGVAADVGYGNLSPTEAPNILLPFIGGGLSTNAFQALLGIGFLMIMPKIVEIIQKMLGIEGGFAGMAGAALGGLQSGAQWTMKGAGATRGFLIGQSQNELMNRGGILADRTLPTFLGGGKVGQRIPGFLRGRR</sequence>
<comment type="caution">
    <text evidence="3">The sequence shown here is derived from an EMBL/GenBank/DDBJ whole genome shotgun (WGS) entry which is preliminary data.</text>
</comment>
<feature type="transmembrane region" description="Helical" evidence="1">
    <location>
        <begin position="163"/>
        <end position="181"/>
    </location>
</feature>
<evidence type="ECO:0000313" key="4">
    <source>
        <dbReference type="Proteomes" id="UP000177006"/>
    </source>
</evidence>
<feature type="transmembrane region" description="Helical" evidence="1">
    <location>
        <begin position="220"/>
        <end position="238"/>
    </location>
</feature>
<keyword evidence="1" id="KW-0812">Transmembrane</keyword>
<keyword evidence="2" id="KW-0732">Signal</keyword>
<name>A0A1F5E4S1_9BACT</name>
<feature type="transmembrane region" description="Helical" evidence="1">
    <location>
        <begin position="357"/>
        <end position="377"/>
    </location>
</feature>
<evidence type="ECO:0000256" key="2">
    <source>
        <dbReference type="SAM" id="SignalP"/>
    </source>
</evidence>
<feature type="transmembrane region" description="Helical" evidence="1">
    <location>
        <begin position="321"/>
        <end position="345"/>
    </location>
</feature>
<feature type="chain" id="PRO_5009518284" description="TrbL/VirB6 plasmid conjugal transfer protein" evidence="2">
    <location>
        <begin position="29"/>
        <end position="515"/>
    </location>
</feature>
<dbReference type="AlphaFoldDB" id="A0A1F5E4S1"/>
<organism evidence="3 4">
    <name type="scientific">Candidatus Beckwithbacteria bacterium RBG_13_42_9</name>
    <dbReference type="NCBI Taxonomy" id="1797457"/>
    <lineage>
        <taxon>Bacteria</taxon>
        <taxon>Candidatus Beckwithiibacteriota</taxon>
    </lineage>
</organism>
<protein>
    <recommendedName>
        <fullName evidence="5">TrbL/VirB6 plasmid conjugal transfer protein</fullName>
    </recommendedName>
</protein>
<feature type="transmembrane region" description="Helical" evidence="1">
    <location>
        <begin position="293"/>
        <end position="315"/>
    </location>
</feature>
<feature type="transmembrane region" description="Helical" evidence="1">
    <location>
        <begin position="402"/>
        <end position="428"/>
    </location>
</feature>
<evidence type="ECO:0000313" key="3">
    <source>
        <dbReference type="EMBL" id="OGD62301.1"/>
    </source>
</evidence>
<gene>
    <name evidence="3" type="ORF">A2160_00740</name>
</gene>
<keyword evidence="1" id="KW-0472">Membrane</keyword>
<dbReference type="EMBL" id="MEZK01000023">
    <property type="protein sequence ID" value="OGD62301.1"/>
    <property type="molecule type" value="Genomic_DNA"/>
</dbReference>
<dbReference type="STRING" id="1797457.A2160_00740"/>
<dbReference type="Proteomes" id="UP000177006">
    <property type="component" value="Unassembled WGS sequence"/>
</dbReference>
<keyword evidence="1" id="KW-1133">Transmembrane helix</keyword>
<reference evidence="3 4" key="1">
    <citation type="journal article" date="2016" name="Nat. Commun.">
        <title>Thousands of microbial genomes shed light on interconnected biogeochemical processes in an aquifer system.</title>
        <authorList>
            <person name="Anantharaman K."/>
            <person name="Brown C.T."/>
            <person name="Hug L.A."/>
            <person name="Sharon I."/>
            <person name="Castelle C.J."/>
            <person name="Probst A.J."/>
            <person name="Thomas B.C."/>
            <person name="Singh A."/>
            <person name="Wilkins M.J."/>
            <person name="Karaoz U."/>
            <person name="Brodie E.L."/>
            <person name="Williams K.H."/>
            <person name="Hubbard S.S."/>
            <person name="Banfield J.F."/>
        </authorList>
    </citation>
    <scope>NUCLEOTIDE SEQUENCE [LARGE SCALE GENOMIC DNA]</scope>
</reference>